<evidence type="ECO:0000256" key="2">
    <source>
        <dbReference type="SAM" id="MobiDB-lite"/>
    </source>
</evidence>
<keyword evidence="1" id="KW-0539">Nucleus</keyword>
<accession>A0A2T3B594</accession>
<feature type="region of interest" description="Disordered" evidence="2">
    <location>
        <begin position="393"/>
        <end position="455"/>
    </location>
</feature>
<organism evidence="3 4">
    <name type="scientific">Amorphotheca resinae ATCC 22711</name>
    <dbReference type="NCBI Taxonomy" id="857342"/>
    <lineage>
        <taxon>Eukaryota</taxon>
        <taxon>Fungi</taxon>
        <taxon>Dikarya</taxon>
        <taxon>Ascomycota</taxon>
        <taxon>Pezizomycotina</taxon>
        <taxon>Leotiomycetes</taxon>
        <taxon>Helotiales</taxon>
        <taxon>Amorphothecaceae</taxon>
        <taxon>Amorphotheca</taxon>
    </lineage>
</organism>
<keyword evidence="4" id="KW-1185">Reference proteome</keyword>
<dbReference type="GO" id="GO:0000981">
    <property type="term" value="F:DNA-binding transcription factor activity, RNA polymerase II-specific"/>
    <property type="evidence" value="ECO:0007669"/>
    <property type="project" value="InterPro"/>
</dbReference>
<gene>
    <name evidence="3" type="ORF">M430DRAFT_49121</name>
</gene>
<evidence type="ECO:0000256" key="1">
    <source>
        <dbReference type="ARBA" id="ARBA00023242"/>
    </source>
</evidence>
<dbReference type="InParanoid" id="A0A2T3B594"/>
<dbReference type="OrthoDB" id="5422841at2759"/>
<dbReference type="InterPro" id="IPR001138">
    <property type="entry name" value="Zn2Cys6_DnaBD"/>
</dbReference>
<dbReference type="Proteomes" id="UP000241818">
    <property type="component" value="Unassembled WGS sequence"/>
</dbReference>
<dbReference type="CDD" id="cd00067">
    <property type="entry name" value="GAL4"/>
    <property type="match status" value="1"/>
</dbReference>
<reference evidence="3 4" key="1">
    <citation type="journal article" date="2018" name="New Phytol.">
        <title>Comparative genomics and transcriptomics depict ericoid mycorrhizal fungi as versatile saprotrophs and plant mutualists.</title>
        <authorList>
            <person name="Martino E."/>
            <person name="Morin E."/>
            <person name="Grelet G.A."/>
            <person name="Kuo A."/>
            <person name="Kohler A."/>
            <person name="Daghino S."/>
            <person name="Barry K.W."/>
            <person name="Cichocki N."/>
            <person name="Clum A."/>
            <person name="Dockter R.B."/>
            <person name="Hainaut M."/>
            <person name="Kuo R.C."/>
            <person name="LaButti K."/>
            <person name="Lindahl B.D."/>
            <person name="Lindquist E.A."/>
            <person name="Lipzen A."/>
            <person name="Khouja H.R."/>
            <person name="Magnuson J."/>
            <person name="Murat C."/>
            <person name="Ohm R.A."/>
            <person name="Singer S.W."/>
            <person name="Spatafora J.W."/>
            <person name="Wang M."/>
            <person name="Veneault-Fourrey C."/>
            <person name="Henrissat B."/>
            <person name="Grigoriev I.V."/>
            <person name="Martin F.M."/>
            <person name="Perotto S."/>
        </authorList>
    </citation>
    <scope>NUCLEOTIDE SEQUENCE [LARGE SCALE GENOMIC DNA]</scope>
    <source>
        <strain evidence="3 4">ATCC 22711</strain>
    </source>
</reference>
<feature type="region of interest" description="Disordered" evidence="2">
    <location>
        <begin position="304"/>
        <end position="328"/>
    </location>
</feature>
<name>A0A2T3B594_AMORE</name>
<dbReference type="STRING" id="857342.A0A2T3B594"/>
<dbReference type="AlphaFoldDB" id="A0A2T3B594"/>
<dbReference type="GeneID" id="36576124"/>
<evidence type="ECO:0008006" key="5">
    <source>
        <dbReference type="Google" id="ProtNLM"/>
    </source>
</evidence>
<dbReference type="GO" id="GO:0008270">
    <property type="term" value="F:zinc ion binding"/>
    <property type="evidence" value="ECO:0007669"/>
    <property type="project" value="InterPro"/>
</dbReference>
<dbReference type="RefSeq" id="XP_024722089.1">
    <property type="nucleotide sequence ID" value="XM_024868043.1"/>
</dbReference>
<dbReference type="EMBL" id="KZ679009">
    <property type="protein sequence ID" value="PSS21934.1"/>
    <property type="molecule type" value="Genomic_DNA"/>
</dbReference>
<proteinExistence type="predicted"/>
<feature type="compositionally biased region" description="Polar residues" evidence="2">
    <location>
        <begin position="319"/>
        <end position="328"/>
    </location>
</feature>
<evidence type="ECO:0000313" key="3">
    <source>
        <dbReference type="EMBL" id="PSS21934.1"/>
    </source>
</evidence>
<protein>
    <recommendedName>
        <fullName evidence="5">Zn(2)-C6 fungal-type domain-containing protein</fullName>
    </recommendedName>
</protein>
<sequence length="482" mass="52486">MESPNPESPGAKRKRSPVEEPVTRPLPPPPQVAHPSNITQINYLVKARAEKLKLIEGDMDTFGDVLAMIDDYEGVLQRHESLAANLGAKLTGPLLLKSFEKLFDGPIKVVQDSFGLAQSPPSWLDIVNFARASPSDFILSEAGNGSKICRLYIRGGQVEISEEDYRLVKSGAPERVIPNQPIAEDELAEVGTLNILEARLAMLIKRADAVAGKARQLNYHLKGRKSAIMARKAGDQAAVEGHQTRTFTAQPFSAINARSPNPVSNEAAKLQQDLLEQFTSGDRRSPMTYQPRPKVNRINTDAFHTFNTGPQDFDRRLSQPLTGSDESTENQYRIRMAAKIEKLARGDAIYPPCDRCRRLNFDCTKHLTACTACTKKHAKCSWRDIRDSELGSVPQFANGASPPAGENGSLHGSPLAGNPDPGPGALQEKRGSMVVEPSQQQRTGGKGTEGHAPVHRRADSLAEEGAILTQIASAATATTRPR</sequence>
<feature type="region of interest" description="Disordered" evidence="2">
    <location>
        <begin position="1"/>
        <end position="35"/>
    </location>
</feature>
<evidence type="ECO:0000313" key="4">
    <source>
        <dbReference type="Proteomes" id="UP000241818"/>
    </source>
</evidence>